<keyword evidence="2" id="KW-1185">Reference proteome</keyword>
<protein>
    <submittedName>
        <fullName evidence="1">Uncharacterized protein</fullName>
    </submittedName>
</protein>
<reference evidence="1" key="1">
    <citation type="submission" date="2022-02" db="EMBL/GenBank/DDBJ databases">
        <title>Vibrio sp. nov., a new bacterium isolated from Bohai sea, China.</title>
        <authorList>
            <person name="Yuan Y."/>
        </authorList>
    </citation>
    <scope>NUCLEOTIDE SEQUENCE</scope>
    <source>
        <strain evidence="1">DBSS07</strain>
    </source>
</reference>
<name>A0A9X3CDX6_9VIBR</name>
<gene>
    <name evidence="1" type="ORF">MD483_09050</name>
</gene>
<dbReference type="RefSeq" id="WP_265687396.1">
    <property type="nucleotide sequence ID" value="NZ_JAKRRX010000040.1"/>
</dbReference>
<dbReference type="Proteomes" id="UP001155586">
    <property type="component" value="Unassembled WGS sequence"/>
</dbReference>
<dbReference type="EMBL" id="JAKRRX010000040">
    <property type="protein sequence ID" value="MCW8333966.1"/>
    <property type="molecule type" value="Genomic_DNA"/>
</dbReference>
<evidence type="ECO:0000313" key="2">
    <source>
        <dbReference type="Proteomes" id="UP001155586"/>
    </source>
</evidence>
<sequence length="51" mass="6004">MQLDIEPEVQKLLQGIADRSDYTLEQVSEMILNQFYLDHQEGDNTQKPKRP</sequence>
<organism evidence="1 2">
    <name type="scientific">Vibrio paucivorans</name>
    <dbReference type="NCBI Taxonomy" id="2829489"/>
    <lineage>
        <taxon>Bacteria</taxon>
        <taxon>Pseudomonadati</taxon>
        <taxon>Pseudomonadota</taxon>
        <taxon>Gammaproteobacteria</taxon>
        <taxon>Vibrionales</taxon>
        <taxon>Vibrionaceae</taxon>
        <taxon>Vibrio</taxon>
    </lineage>
</organism>
<dbReference type="AlphaFoldDB" id="A0A9X3CDX6"/>
<proteinExistence type="predicted"/>
<evidence type="ECO:0000313" key="1">
    <source>
        <dbReference type="EMBL" id="MCW8333966.1"/>
    </source>
</evidence>
<accession>A0A9X3CDX6</accession>
<comment type="caution">
    <text evidence="1">The sequence shown here is derived from an EMBL/GenBank/DDBJ whole genome shotgun (WGS) entry which is preliminary data.</text>
</comment>